<sequence>MQLLRTLLLRKDDSYTILSISNIRDRMKKSDIHLAFSRLIGVINSRSFFAKYRKSTGPTYNMVKASPPAHGDTYFFFFP</sequence>
<gene>
    <name evidence="2" type="ORF">POVCU1_040590</name>
    <name evidence="1" type="ORF">POVCU2_0043900</name>
</gene>
<reference evidence="3 4" key="2">
    <citation type="submission" date="2016-05" db="EMBL/GenBank/DDBJ databases">
        <authorList>
            <person name="Naeem Raeece"/>
        </authorList>
    </citation>
    <scope>NUCLEOTIDE SEQUENCE [LARGE SCALE GENOMIC DNA]</scope>
</reference>
<organism evidence="1 4">
    <name type="scientific">Plasmodium ovale curtisi</name>
    <dbReference type="NCBI Taxonomy" id="864141"/>
    <lineage>
        <taxon>Eukaryota</taxon>
        <taxon>Sar</taxon>
        <taxon>Alveolata</taxon>
        <taxon>Apicomplexa</taxon>
        <taxon>Aconoidasida</taxon>
        <taxon>Haemosporida</taxon>
        <taxon>Plasmodiidae</taxon>
        <taxon>Plasmodium</taxon>
        <taxon>Plasmodium (Plasmodium)</taxon>
    </lineage>
</organism>
<accession>A0A1A8W434</accession>
<evidence type="ECO:0000313" key="3">
    <source>
        <dbReference type="Proteomes" id="UP000078546"/>
    </source>
</evidence>
<dbReference type="Proteomes" id="UP000078560">
    <property type="component" value="Unassembled WGS sequence"/>
</dbReference>
<dbReference type="EMBL" id="FLQV01000747">
    <property type="protein sequence ID" value="SBS97742.1"/>
    <property type="molecule type" value="Genomic_DNA"/>
</dbReference>
<dbReference type="EMBL" id="FLQU01000588">
    <property type="protein sequence ID" value="SBS87680.1"/>
    <property type="molecule type" value="Genomic_DNA"/>
</dbReference>
<proteinExistence type="predicted"/>
<evidence type="ECO:0000313" key="4">
    <source>
        <dbReference type="Proteomes" id="UP000078560"/>
    </source>
</evidence>
<evidence type="ECO:0000313" key="1">
    <source>
        <dbReference type="EMBL" id="SBS87680.1"/>
    </source>
</evidence>
<name>A0A1A8W434_PLAOA</name>
<dbReference type="Proteomes" id="UP000078546">
    <property type="component" value="Unassembled WGS sequence"/>
</dbReference>
<dbReference type="AlphaFoldDB" id="A0A1A8W434"/>
<reference evidence="1" key="1">
    <citation type="submission" date="2016-05" db="EMBL/GenBank/DDBJ databases">
        <authorList>
            <person name="Lavstsen T."/>
            <person name="Jespersen J.S."/>
        </authorList>
    </citation>
    <scope>NUCLEOTIDE SEQUENCE [LARGE SCALE GENOMIC DNA]</scope>
</reference>
<protein>
    <submittedName>
        <fullName evidence="1">Uncharacterized protein</fullName>
    </submittedName>
</protein>
<evidence type="ECO:0000313" key="2">
    <source>
        <dbReference type="EMBL" id="SBS97742.1"/>
    </source>
</evidence>